<reference evidence="2" key="1">
    <citation type="submission" date="2003-08" db="EMBL/GenBank/DDBJ databases">
        <authorList>
            <person name="Birren B."/>
            <person name="Nusbaum C."/>
            <person name="Abebe A."/>
            <person name="Abouelleil A."/>
            <person name="Adekoya E."/>
            <person name="Ait-zahra M."/>
            <person name="Allen N."/>
            <person name="Allen T."/>
            <person name="An P."/>
            <person name="Anderson M."/>
            <person name="Anderson S."/>
            <person name="Arachchi H."/>
            <person name="Armbruster J."/>
            <person name="Bachantsang P."/>
            <person name="Baldwin J."/>
            <person name="Barry A."/>
            <person name="Bayul T."/>
            <person name="Blitshsteyn B."/>
            <person name="Bloom T."/>
            <person name="Blye J."/>
            <person name="Boguslavskiy L."/>
            <person name="Borowsky M."/>
            <person name="Boukhgalter B."/>
            <person name="Brunache A."/>
            <person name="Butler J."/>
            <person name="Calixte N."/>
            <person name="Calvo S."/>
            <person name="Camarata J."/>
            <person name="Campo K."/>
            <person name="Chang J."/>
            <person name="Cheshatsang Y."/>
            <person name="Citroen M."/>
            <person name="Collymore A."/>
            <person name="Considine T."/>
            <person name="Cook A."/>
            <person name="Cooke P."/>
            <person name="Corum B."/>
            <person name="Cuomo C."/>
            <person name="David R."/>
            <person name="Dawoe T."/>
            <person name="Degray S."/>
            <person name="Dodge S."/>
            <person name="Dooley K."/>
            <person name="Dorje P."/>
            <person name="Dorjee K."/>
            <person name="Dorris L."/>
            <person name="Duffey N."/>
            <person name="Dupes A."/>
            <person name="Elkins T."/>
            <person name="Engels R."/>
            <person name="Erickson J."/>
            <person name="Farina A."/>
            <person name="Faro S."/>
            <person name="Ferreira P."/>
            <person name="Fischer H."/>
            <person name="Fitzgerald M."/>
            <person name="Foley K."/>
            <person name="Gage D."/>
            <person name="Galagan J."/>
            <person name="Gearin G."/>
            <person name="Gnerre S."/>
            <person name="Gnirke A."/>
            <person name="Goyette A."/>
            <person name="Graham J."/>
            <person name="Grandbois E."/>
            <person name="Gyaltsen K."/>
            <person name="Hafez N."/>
            <person name="Hagopian D."/>
            <person name="Hagos B."/>
            <person name="Hall J."/>
            <person name="Hatcher B."/>
            <person name="Heller A."/>
            <person name="Higgins H."/>
            <person name="Honan T."/>
            <person name="Horn A."/>
            <person name="Houde N."/>
            <person name="Hughes L."/>
            <person name="Hulme W."/>
            <person name="Husby E."/>
            <person name="Iliev I."/>
            <person name="Jaffe D."/>
            <person name="Jones C."/>
            <person name="Kamal M."/>
            <person name="Kamat A."/>
            <person name="Kamvysselis M."/>
            <person name="Karlsson E."/>
            <person name="Kells C."/>
            <person name="Kieu A."/>
            <person name="Kisner P."/>
            <person name="Kodira C."/>
            <person name="Kulbokas E."/>
            <person name="Labutti K."/>
            <person name="Lama D."/>
            <person name="Landers T."/>
            <person name="Leger J."/>
            <person name="Levine S."/>
            <person name="Lewis D."/>
            <person name="Lewis T."/>
            <person name="Lindblad-toh K."/>
            <person name="Liu X."/>
            <person name="Lokyitsang T."/>
            <person name="Lokyitsang Y."/>
            <person name="Lucien O."/>
            <person name="Lui A."/>
            <person name="Ma L.J."/>
            <person name="Mabbitt R."/>
            <person name="Macdonald J."/>
            <person name="Maclean C."/>
            <person name="Major J."/>
            <person name="Manning J."/>
            <person name="Marabella R."/>
            <person name="Maru K."/>
            <person name="Matthews C."/>
            <person name="Mauceli E."/>
            <person name="Mccarthy M."/>
            <person name="Mcdonough S."/>
            <person name="Mcghee T."/>
            <person name="Meldrim J."/>
            <person name="Meneus L."/>
            <person name="Mesirov J."/>
            <person name="Mihalev A."/>
            <person name="Mihova T."/>
            <person name="Mikkelsen T."/>
            <person name="Mlenga V."/>
            <person name="Moru K."/>
            <person name="Mozes J."/>
            <person name="Mulrain L."/>
            <person name="Munson G."/>
            <person name="Naylor J."/>
            <person name="Newes C."/>
            <person name="Nguyen C."/>
            <person name="Nguyen N."/>
            <person name="Nguyen T."/>
            <person name="Nicol R."/>
            <person name="Nielsen C."/>
            <person name="Nizzari M."/>
            <person name="Norbu C."/>
            <person name="Norbu N."/>
            <person name="O'donnell P."/>
            <person name="Okoawo O."/>
            <person name="O'leary S."/>
            <person name="Omotosho B."/>
            <person name="O'neill K."/>
            <person name="Osman S."/>
            <person name="Parker S."/>
            <person name="Perrin D."/>
            <person name="Phunkhang P."/>
            <person name="Piqani B."/>
            <person name="Purcell S."/>
            <person name="Rachupka T."/>
            <person name="Ramasamy U."/>
            <person name="Rameau R."/>
            <person name="Ray V."/>
            <person name="Raymond C."/>
            <person name="Retta R."/>
            <person name="Richardson S."/>
            <person name="Rise C."/>
            <person name="Rodriguez J."/>
            <person name="Rogers J."/>
            <person name="Rogov P."/>
            <person name="Rutman M."/>
            <person name="Schupbach R."/>
            <person name="Seaman C."/>
            <person name="Settipalli S."/>
            <person name="Sharpe T."/>
            <person name="Sheridan J."/>
            <person name="Sherpa N."/>
            <person name="Shi J."/>
            <person name="Smirnov S."/>
            <person name="Smith C."/>
            <person name="Sougnez C."/>
            <person name="Spencer B."/>
            <person name="Stalker J."/>
            <person name="Stange-thomann N."/>
            <person name="Stavropoulos S."/>
            <person name="Stetson K."/>
            <person name="Stone C."/>
            <person name="Stone S."/>
            <person name="Stubbs M."/>
            <person name="Talamas J."/>
            <person name="Tchuinga P."/>
            <person name="Tenzing P."/>
            <person name="Tesfaye S."/>
            <person name="Theodore J."/>
            <person name="Thoulutsang Y."/>
            <person name="Topham K."/>
            <person name="Towey S."/>
            <person name="Tsamla T."/>
            <person name="Tsomo N."/>
            <person name="Vallee D."/>
            <person name="Vassiliev H."/>
            <person name="Venkataraman V."/>
            <person name="Vinson J."/>
            <person name="Vo A."/>
            <person name="Wade C."/>
            <person name="Wang S."/>
            <person name="Wangchuk T."/>
            <person name="Wangdi T."/>
            <person name="Whittaker C."/>
            <person name="Wilkinson J."/>
            <person name="Wu Y."/>
            <person name="Wyman D."/>
            <person name="Yadav S."/>
            <person name="Yang S."/>
            <person name="Yang X."/>
            <person name="Yeager S."/>
            <person name="Yee E."/>
            <person name="Young G."/>
            <person name="Zainoun J."/>
            <person name="Zembeck L."/>
            <person name="Zimmer A."/>
            <person name="Zody M."/>
            <person name="Lander E."/>
        </authorList>
    </citation>
    <scope>NUCLEOTIDE SEQUENCE [LARGE SCALE GENOMIC DNA]</scope>
</reference>
<dbReference type="GO" id="GO:0007099">
    <property type="term" value="P:centriole replication"/>
    <property type="evidence" value="ECO:0007669"/>
    <property type="project" value="TreeGrafter"/>
</dbReference>
<evidence type="ECO:0000313" key="1">
    <source>
        <dbReference type="Ensembl" id="ENSCSAVP00000004386.1"/>
    </source>
</evidence>
<dbReference type="Proteomes" id="UP000007875">
    <property type="component" value="Unassembled WGS sequence"/>
</dbReference>
<dbReference type="PANTHER" id="PTHR31691:SF1">
    <property type="entry name" value="ROTATIN"/>
    <property type="match status" value="1"/>
</dbReference>
<reference evidence="1" key="3">
    <citation type="submission" date="2025-09" db="UniProtKB">
        <authorList>
            <consortium name="Ensembl"/>
        </authorList>
    </citation>
    <scope>IDENTIFICATION</scope>
</reference>
<proteinExistence type="predicted"/>
<dbReference type="GO" id="GO:0005814">
    <property type="term" value="C:centriole"/>
    <property type="evidence" value="ECO:0007669"/>
    <property type="project" value="TreeGrafter"/>
</dbReference>
<evidence type="ECO:0000313" key="2">
    <source>
        <dbReference type="Proteomes" id="UP000007875"/>
    </source>
</evidence>
<dbReference type="GO" id="GO:0032053">
    <property type="term" value="P:ciliary basal body organization"/>
    <property type="evidence" value="ECO:0007669"/>
    <property type="project" value="TreeGrafter"/>
</dbReference>
<dbReference type="Ensembl" id="ENSCSAVT00000004450.1">
    <property type="protein sequence ID" value="ENSCSAVP00000004386.1"/>
    <property type="gene ID" value="ENSCSAVG00000002594.1"/>
</dbReference>
<organism evidence="1 2">
    <name type="scientific">Ciona savignyi</name>
    <name type="common">Pacific transparent sea squirt</name>
    <dbReference type="NCBI Taxonomy" id="51511"/>
    <lineage>
        <taxon>Eukaryota</taxon>
        <taxon>Metazoa</taxon>
        <taxon>Chordata</taxon>
        <taxon>Tunicata</taxon>
        <taxon>Ascidiacea</taxon>
        <taxon>Phlebobranchia</taxon>
        <taxon>Cionidae</taxon>
        <taxon>Ciona</taxon>
    </lineage>
</organism>
<dbReference type="PANTHER" id="PTHR31691">
    <property type="entry name" value="ROTATIN"/>
    <property type="match status" value="1"/>
</dbReference>
<dbReference type="HOGENOM" id="CLU_1614524_0_0_1"/>
<protein>
    <submittedName>
        <fullName evidence="1">Uncharacterized protein</fullName>
    </submittedName>
</protein>
<name>H2YGD7_CIOSA</name>
<dbReference type="AlphaFoldDB" id="H2YGD7"/>
<dbReference type="GO" id="GO:0005813">
    <property type="term" value="C:centrosome"/>
    <property type="evidence" value="ECO:0007669"/>
    <property type="project" value="InterPro"/>
</dbReference>
<reference evidence="1" key="2">
    <citation type="submission" date="2025-08" db="UniProtKB">
        <authorList>
            <consortium name="Ensembl"/>
        </authorList>
    </citation>
    <scope>IDENTIFICATION</scope>
</reference>
<accession>H2YGD7</accession>
<dbReference type="GeneTree" id="ENSGT00640000091535"/>
<keyword evidence="2" id="KW-1185">Reference proteome</keyword>
<dbReference type="GO" id="GO:0010457">
    <property type="term" value="P:centriole-centriole cohesion"/>
    <property type="evidence" value="ECO:0007669"/>
    <property type="project" value="TreeGrafter"/>
</dbReference>
<dbReference type="InterPro" id="IPR030791">
    <property type="entry name" value="Rotatin"/>
</dbReference>
<sequence length="165" mass="17962">MEVTLQCLVHISANQVTIDIQRNQIVDISATDKVLLQQLLGTLLEIVSAFHIGSGASSLSYMGKGVSRCATQCILQLAREMAVYKINDWPNNLVYVVPSKNDMVDGLGWLVPLWSARDPRTRFAGLAIASAVSQTKKGCVTLAKGFQRCPGGLWSMTLCVLLDHS</sequence>
<dbReference type="GO" id="GO:0036064">
    <property type="term" value="C:ciliary basal body"/>
    <property type="evidence" value="ECO:0007669"/>
    <property type="project" value="InterPro"/>
</dbReference>